<keyword evidence="3" id="KW-0119">Carbohydrate metabolism</keyword>
<evidence type="ECO:0000313" key="6">
    <source>
        <dbReference type="EMBL" id="GAT32184.1"/>
    </source>
</evidence>
<evidence type="ECO:0000256" key="2">
    <source>
        <dbReference type="ARBA" id="ARBA00023235"/>
    </source>
</evidence>
<sequence length="108" mass="12604">MSSPKIRKAFIMSVFPGKESEYAQRHAHVWPELLRVLKEHGVSNYSIFLDEQTSQIFACLEIESEEKFAAIADTDVCKRWWKYMAEIMSSNDDNSPVVRDCRQVFNIE</sequence>
<dbReference type="FunCoup" id="A0A146G5C2">
    <property type="interactions" value="94"/>
</dbReference>
<keyword evidence="4" id="KW-0684">Rhamnose metabolism</keyword>
<dbReference type="GO" id="GO:0019301">
    <property type="term" value="P:rhamnose catabolic process"/>
    <property type="evidence" value="ECO:0007669"/>
    <property type="project" value="UniProtKB-UniRule"/>
</dbReference>
<evidence type="ECO:0000256" key="3">
    <source>
        <dbReference type="ARBA" id="ARBA00023277"/>
    </source>
</evidence>
<dbReference type="InParanoid" id="A0A146G5C2"/>
<dbReference type="HAMAP" id="MF_01663">
    <property type="entry name" value="L_rham_rotase"/>
    <property type="match status" value="1"/>
</dbReference>
<dbReference type="InterPro" id="IPR008000">
    <property type="entry name" value="Rham/fucose_mutarotase"/>
</dbReference>
<keyword evidence="2" id="KW-0413">Isomerase</keyword>
<keyword evidence="1" id="KW-0963">Cytoplasm</keyword>
<dbReference type="InterPro" id="IPR013448">
    <property type="entry name" value="L-rhamnose_mutarotase"/>
</dbReference>
<dbReference type="AlphaFoldDB" id="A0A146G5C2"/>
<keyword evidence="7" id="KW-1185">Reference proteome</keyword>
<dbReference type="Proteomes" id="UP000076023">
    <property type="component" value="Unassembled WGS sequence"/>
</dbReference>
<dbReference type="PANTHER" id="PTHR34389">
    <property type="entry name" value="L-RHAMNOSE MUTAROTASE"/>
    <property type="match status" value="1"/>
</dbReference>
<evidence type="ECO:0000256" key="4">
    <source>
        <dbReference type="ARBA" id="ARBA00023308"/>
    </source>
</evidence>
<dbReference type="GO" id="GO:0062192">
    <property type="term" value="F:L-rhamnose mutarotase activity"/>
    <property type="evidence" value="ECO:0007669"/>
    <property type="project" value="UniProtKB-UniRule"/>
</dbReference>
<gene>
    <name evidence="6" type="ORF">TSACC_2582</name>
</gene>
<accession>A0A146G5C2</accession>
<dbReference type="RefSeq" id="WP_075078030.1">
    <property type="nucleotide sequence ID" value="NZ_BDCO01000002.1"/>
</dbReference>
<dbReference type="GO" id="GO:0005737">
    <property type="term" value="C:cytoplasm"/>
    <property type="evidence" value="ECO:0007669"/>
    <property type="project" value="InterPro"/>
</dbReference>
<dbReference type="NCBIfam" id="TIGR02625">
    <property type="entry name" value="YiiL_rotase"/>
    <property type="match status" value="1"/>
</dbReference>
<proteinExistence type="inferred from homology"/>
<evidence type="ECO:0000256" key="1">
    <source>
        <dbReference type="ARBA" id="ARBA00022490"/>
    </source>
</evidence>
<protein>
    <recommendedName>
        <fullName evidence="5">L-rhamnose mutarotase</fullName>
        <ecNumber evidence="5">5.1.3.32</ecNumber>
    </recommendedName>
</protein>
<evidence type="ECO:0000256" key="5">
    <source>
        <dbReference type="NCBIfam" id="TIGR02625"/>
    </source>
</evidence>
<dbReference type="STRING" id="690879.TSACC_2582"/>
<dbReference type="EMBL" id="BDCO01000002">
    <property type="protein sequence ID" value="GAT32184.1"/>
    <property type="molecule type" value="Genomic_DNA"/>
</dbReference>
<reference evidence="7" key="1">
    <citation type="journal article" date="2017" name="Genome Announc.">
        <title>Draft Genome Sequence of Terrimicrobium sacchariphilum NM-5T, a Facultative Anaerobic Soil Bacterium of the Class Spartobacteria.</title>
        <authorList>
            <person name="Qiu Y.L."/>
            <person name="Tourlousse D.M."/>
            <person name="Matsuura N."/>
            <person name="Ohashi A."/>
            <person name="Sekiguchi Y."/>
        </authorList>
    </citation>
    <scope>NUCLEOTIDE SEQUENCE [LARGE SCALE GENOMIC DNA]</scope>
    <source>
        <strain evidence="7">NM-5</strain>
    </source>
</reference>
<comment type="caution">
    <text evidence="6">The sequence shown here is derived from an EMBL/GenBank/DDBJ whole genome shotgun (WGS) entry which is preliminary data.</text>
</comment>
<dbReference type="PANTHER" id="PTHR34389:SF2">
    <property type="entry name" value="L-RHAMNOSE MUTAROTASE"/>
    <property type="match status" value="1"/>
</dbReference>
<dbReference type="Pfam" id="PF05336">
    <property type="entry name" value="rhaM"/>
    <property type="match status" value="1"/>
</dbReference>
<dbReference type="OrthoDB" id="9799608at2"/>
<dbReference type="Gene3D" id="3.30.70.100">
    <property type="match status" value="1"/>
</dbReference>
<evidence type="ECO:0000313" key="7">
    <source>
        <dbReference type="Proteomes" id="UP000076023"/>
    </source>
</evidence>
<organism evidence="6 7">
    <name type="scientific">Terrimicrobium sacchariphilum</name>
    <dbReference type="NCBI Taxonomy" id="690879"/>
    <lineage>
        <taxon>Bacteria</taxon>
        <taxon>Pseudomonadati</taxon>
        <taxon>Verrucomicrobiota</taxon>
        <taxon>Terrimicrobiia</taxon>
        <taxon>Terrimicrobiales</taxon>
        <taxon>Terrimicrobiaceae</taxon>
        <taxon>Terrimicrobium</taxon>
    </lineage>
</organism>
<dbReference type="SUPFAM" id="SSF54909">
    <property type="entry name" value="Dimeric alpha+beta barrel"/>
    <property type="match status" value="1"/>
</dbReference>
<dbReference type="InterPro" id="IPR011008">
    <property type="entry name" value="Dimeric_a/b-barrel"/>
</dbReference>
<name>A0A146G5C2_TERSA</name>
<dbReference type="EC" id="5.1.3.32" evidence="5"/>